<evidence type="ECO:0000313" key="3">
    <source>
        <dbReference type="Proteomes" id="UP000523000"/>
    </source>
</evidence>
<feature type="compositionally biased region" description="Polar residues" evidence="1">
    <location>
        <begin position="83"/>
        <end position="93"/>
    </location>
</feature>
<evidence type="ECO:0000313" key="2">
    <source>
        <dbReference type="EMBL" id="MBB2997535.1"/>
    </source>
</evidence>
<proteinExistence type="predicted"/>
<feature type="region of interest" description="Disordered" evidence="1">
    <location>
        <begin position="51"/>
        <end position="110"/>
    </location>
</feature>
<dbReference type="AlphaFoldDB" id="A0A839QS78"/>
<evidence type="ECO:0000256" key="1">
    <source>
        <dbReference type="SAM" id="MobiDB-lite"/>
    </source>
</evidence>
<protein>
    <submittedName>
        <fullName evidence="2">Uncharacterized protein</fullName>
    </submittedName>
</protein>
<reference evidence="2 3" key="1">
    <citation type="submission" date="2020-08" db="EMBL/GenBank/DDBJ databases">
        <title>Sequencing the genomes of 1000 actinobacteria strains.</title>
        <authorList>
            <person name="Klenk H.-P."/>
        </authorList>
    </citation>
    <scope>NUCLEOTIDE SEQUENCE [LARGE SCALE GENOMIC DNA]</scope>
    <source>
        <strain evidence="2 3">DSM 22826</strain>
    </source>
</reference>
<sequence>MASKRPPRRSASSLIEGAGSIAATFEAEQVQSNNTDKPSKKSLTELAQVRTQGEVAVHPPREMPAPVAPSAPHLVQATGVVDSASSPPSQTSDPAVHEPPAQTDSAGIDYPQPVETALRATNPDIEPRMMTDEGIRGEISKAPMQPAIRKPVSTMPPPVVRHRSPMSAYNKALGQLNKVILETDLATDNGRGVFDDYSTNMTRIRYEKGVTYNDLLPLTFTTGFNSGLERTTFQLTQHQVEEAKKFSNYLGREIRRNGGEGQKVVRSSAVSMLHRIMQDFFIANAPQDCFDGVEGEQSARAAVGLQPLPELEIYEHAVASHDPSTGPMDPRIAETSLVTPEGWGVFDDFTTNMTKIRYEKGVTYNDLLPITFATGFNSGLERATFQMTVRQIEESKKFSSYLSREIKNSLPPSLRAVRSTAVSMLHRIMQDFFIANAPADCFDGVSNEQEARAHVGLPPLPELEIFEYEINKQVRKLASL</sequence>
<dbReference type="RefSeq" id="WP_183513193.1">
    <property type="nucleotide sequence ID" value="NZ_BAABGK010000093.1"/>
</dbReference>
<name>A0A839QS78_9MICC</name>
<accession>A0A839QS78</accession>
<comment type="caution">
    <text evidence="2">The sequence shown here is derived from an EMBL/GenBank/DDBJ whole genome shotgun (WGS) entry which is preliminary data.</text>
</comment>
<dbReference type="Proteomes" id="UP000523000">
    <property type="component" value="Unassembled WGS sequence"/>
</dbReference>
<dbReference type="EMBL" id="JACHVS010000005">
    <property type="protein sequence ID" value="MBB2997535.1"/>
    <property type="molecule type" value="Genomic_DNA"/>
</dbReference>
<gene>
    <name evidence="2" type="ORF">E9229_003807</name>
</gene>
<organism evidence="2 3">
    <name type="scientific">Paeniglutamicibacter cryotolerans</name>
    <dbReference type="NCBI Taxonomy" id="670079"/>
    <lineage>
        <taxon>Bacteria</taxon>
        <taxon>Bacillati</taxon>
        <taxon>Actinomycetota</taxon>
        <taxon>Actinomycetes</taxon>
        <taxon>Micrococcales</taxon>
        <taxon>Micrococcaceae</taxon>
        <taxon>Paeniglutamicibacter</taxon>
    </lineage>
</organism>
<keyword evidence="3" id="KW-1185">Reference proteome</keyword>